<accession>A0A6A6EPV1</accession>
<organism evidence="2 3">
    <name type="scientific">Zopfia rhizophila CBS 207.26</name>
    <dbReference type="NCBI Taxonomy" id="1314779"/>
    <lineage>
        <taxon>Eukaryota</taxon>
        <taxon>Fungi</taxon>
        <taxon>Dikarya</taxon>
        <taxon>Ascomycota</taxon>
        <taxon>Pezizomycotina</taxon>
        <taxon>Dothideomycetes</taxon>
        <taxon>Dothideomycetes incertae sedis</taxon>
        <taxon>Zopfiaceae</taxon>
        <taxon>Zopfia</taxon>
    </lineage>
</organism>
<evidence type="ECO:0000259" key="1">
    <source>
        <dbReference type="Pfam" id="PF06985"/>
    </source>
</evidence>
<dbReference type="InterPro" id="IPR010730">
    <property type="entry name" value="HET"/>
</dbReference>
<dbReference type="Pfam" id="PF06985">
    <property type="entry name" value="HET"/>
    <property type="match status" value="1"/>
</dbReference>
<dbReference type="EMBL" id="ML994616">
    <property type="protein sequence ID" value="KAF2191936.1"/>
    <property type="molecule type" value="Genomic_DNA"/>
</dbReference>
<dbReference type="AlphaFoldDB" id="A0A6A6EPV1"/>
<name>A0A6A6EPV1_9PEZI</name>
<protein>
    <recommendedName>
        <fullName evidence="1">Heterokaryon incompatibility domain-containing protein</fullName>
    </recommendedName>
</protein>
<evidence type="ECO:0000313" key="2">
    <source>
        <dbReference type="EMBL" id="KAF2191936.1"/>
    </source>
</evidence>
<dbReference type="PANTHER" id="PTHR33112">
    <property type="entry name" value="DOMAIN PROTEIN, PUTATIVE-RELATED"/>
    <property type="match status" value="1"/>
</dbReference>
<gene>
    <name evidence="2" type="ORF">K469DRAFT_655137</name>
</gene>
<reference evidence="2" key="1">
    <citation type="journal article" date="2020" name="Stud. Mycol.">
        <title>101 Dothideomycetes genomes: a test case for predicting lifestyles and emergence of pathogens.</title>
        <authorList>
            <person name="Haridas S."/>
            <person name="Albert R."/>
            <person name="Binder M."/>
            <person name="Bloem J."/>
            <person name="Labutti K."/>
            <person name="Salamov A."/>
            <person name="Andreopoulos B."/>
            <person name="Baker S."/>
            <person name="Barry K."/>
            <person name="Bills G."/>
            <person name="Bluhm B."/>
            <person name="Cannon C."/>
            <person name="Castanera R."/>
            <person name="Culley D."/>
            <person name="Daum C."/>
            <person name="Ezra D."/>
            <person name="Gonzalez J."/>
            <person name="Henrissat B."/>
            <person name="Kuo A."/>
            <person name="Liang C."/>
            <person name="Lipzen A."/>
            <person name="Lutzoni F."/>
            <person name="Magnuson J."/>
            <person name="Mondo S."/>
            <person name="Nolan M."/>
            <person name="Ohm R."/>
            <person name="Pangilinan J."/>
            <person name="Park H.-J."/>
            <person name="Ramirez L."/>
            <person name="Alfaro M."/>
            <person name="Sun H."/>
            <person name="Tritt A."/>
            <person name="Yoshinaga Y."/>
            <person name="Zwiers L.-H."/>
            <person name="Turgeon B."/>
            <person name="Goodwin S."/>
            <person name="Spatafora J."/>
            <person name="Crous P."/>
            <person name="Grigoriev I."/>
        </authorList>
    </citation>
    <scope>NUCLEOTIDE SEQUENCE</scope>
    <source>
        <strain evidence="2">CBS 207.26</strain>
    </source>
</reference>
<dbReference type="PANTHER" id="PTHR33112:SF10">
    <property type="entry name" value="TOL"/>
    <property type="match status" value="1"/>
</dbReference>
<proteinExistence type="predicted"/>
<feature type="domain" description="Heterokaryon incompatibility" evidence="1">
    <location>
        <begin position="5"/>
        <end position="86"/>
    </location>
</feature>
<evidence type="ECO:0000313" key="3">
    <source>
        <dbReference type="Proteomes" id="UP000800200"/>
    </source>
</evidence>
<keyword evidence="3" id="KW-1185">Reference proteome</keyword>
<dbReference type="Proteomes" id="UP000800200">
    <property type="component" value="Unassembled WGS sequence"/>
</dbReference>
<sequence>MQPKTCIYHDDRRRECSRMEDVFALAYCTLAATFAKDCSQGLFREDNKVSLGPKNGYSLCIRDVDEDFSRDVEQAELNQRGWVFQERALSRRIIHFTATQTYWECGKMTSCESADQIHNAVSRDRNPLNSSHFPICDSSGFQHDNSSAFEYTFTQYSKLSLTYPEDRPLAITGLETRLEDFYTTTSAHGILEKFFHKSLLWHRVEDDGLVRIEGFKDLSVPTWSWMAYRGEIGYCALPTRWNGKKKLNSLMTDLTRKYAHLNLR</sequence>
<dbReference type="OrthoDB" id="4161196at2759"/>